<feature type="transmembrane region" description="Helical" evidence="8">
    <location>
        <begin position="426"/>
        <end position="444"/>
    </location>
</feature>
<evidence type="ECO:0000313" key="10">
    <source>
        <dbReference type="EMBL" id="KAA6301745.1"/>
    </source>
</evidence>
<feature type="domain" description="RCK C-terminal" evidence="9">
    <location>
        <begin position="667"/>
        <end position="751"/>
    </location>
</feature>
<keyword evidence="4" id="KW-0630">Potassium</keyword>
<dbReference type="Pfam" id="PF00999">
    <property type="entry name" value="Na_H_Exchanger"/>
    <property type="match status" value="1"/>
</dbReference>
<keyword evidence="7 8" id="KW-0472">Membrane</keyword>
<keyword evidence="6 8" id="KW-1133">Transmembrane helix</keyword>
<feature type="transmembrane region" description="Helical" evidence="8">
    <location>
        <begin position="183"/>
        <end position="208"/>
    </location>
</feature>
<evidence type="ECO:0000256" key="5">
    <source>
        <dbReference type="ARBA" id="ARBA00022692"/>
    </source>
</evidence>
<feature type="transmembrane region" description="Helical" evidence="8">
    <location>
        <begin position="148"/>
        <end position="171"/>
    </location>
</feature>
<comment type="caution">
    <text evidence="10">The sequence shown here is derived from an EMBL/GenBank/DDBJ whole genome shotgun (WGS) entry which is preliminary data.</text>
</comment>
<feature type="transmembrane region" description="Helical" evidence="8">
    <location>
        <begin position="525"/>
        <end position="542"/>
    </location>
</feature>
<keyword evidence="5 8" id="KW-0812">Transmembrane</keyword>
<dbReference type="Pfam" id="PF02080">
    <property type="entry name" value="TrkA_C"/>
    <property type="match status" value="2"/>
</dbReference>
<comment type="similarity">
    <text evidence="2">Belongs to the monovalent cation:proton antiporter 2 (CPA2) transporter (TC 2.A.37) family.</text>
</comment>
<dbReference type="PANTHER" id="PTHR42751">
    <property type="entry name" value="SODIUM/HYDROGEN EXCHANGER FAMILY/TRKA DOMAIN PROTEIN"/>
    <property type="match status" value="1"/>
</dbReference>
<dbReference type="GO" id="GO:0015297">
    <property type="term" value="F:antiporter activity"/>
    <property type="evidence" value="ECO:0007669"/>
    <property type="project" value="InterPro"/>
</dbReference>
<organism evidence="10 11">
    <name type="scientific">Candidatus Ordinivivax streblomastigis</name>
    <dbReference type="NCBI Taxonomy" id="2540710"/>
    <lineage>
        <taxon>Bacteria</taxon>
        <taxon>Pseudomonadati</taxon>
        <taxon>Bacteroidota</taxon>
        <taxon>Bacteroidia</taxon>
        <taxon>Bacteroidales</taxon>
        <taxon>Candidatus Ordinivivax</taxon>
    </lineage>
</organism>
<dbReference type="Gene3D" id="1.20.1530.20">
    <property type="match status" value="1"/>
</dbReference>
<keyword evidence="4" id="KW-0633">Potassium transport</keyword>
<keyword evidence="3" id="KW-0813">Transport</keyword>
<proteinExistence type="inferred from homology"/>
<evidence type="ECO:0000256" key="4">
    <source>
        <dbReference type="ARBA" id="ARBA00022538"/>
    </source>
</evidence>
<evidence type="ECO:0000256" key="1">
    <source>
        <dbReference type="ARBA" id="ARBA00004141"/>
    </source>
</evidence>
<accession>A0A5M8NZZ4</accession>
<dbReference type="InterPro" id="IPR036721">
    <property type="entry name" value="RCK_C_sf"/>
</dbReference>
<dbReference type="InterPro" id="IPR038770">
    <property type="entry name" value="Na+/solute_symporter_sf"/>
</dbReference>
<evidence type="ECO:0000259" key="9">
    <source>
        <dbReference type="PROSITE" id="PS51202"/>
    </source>
</evidence>
<feature type="transmembrane region" description="Helical" evidence="8">
    <location>
        <begin position="57"/>
        <end position="76"/>
    </location>
</feature>
<dbReference type="AlphaFoldDB" id="A0A5M8NZZ4"/>
<feature type="transmembrane region" description="Helical" evidence="8">
    <location>
        <begin position="497"/>
        <end position="519"/>
    </location>
</feature>
<dbReference type="GO" id="GO:0006813">
    <property type="term" value="P:potassium ion transport"/>
    <property type="evidence" value="ECO:0007669"/>
    <property type="project" value="UniProtKB-KW"/>
</dbReference>
<feature type="transmembrane region" description="Helical" evidence="8">
    <location>
        <begin position="88"/>
        <end position="113"/>
    </location>
</feature>
<reference evidence="10 11" key="1">
    <citation type="submission" date="2019-03" db="EMBL/GenBank/DDBJ databases">
        <title>Single cell metagenomics reveals metabolic interactions within the superorganism composed of flagellate Streblomastix strix and complex community of Bacteroidetes bacteria on its surface.</title>
        <authorList>
            <person name="Treitli S.C."/>
            <person name="Kolisko M."/>
            <person name="Husnik F."/>
            <person name="Keeling P."/>
            <person name="Hampl V."/>
        </authorList>
    </citation>
    <scope>NUCLEOTIDE SEQUENCE [LARGE SCALE GENOMIC DNA]</scope>
    <source>
        <strain evidence="10">St1</strain>
    </source>
</reference>
<dbReference type="PROSITE" id="PS51202">
    <property type="entry name" value="RCK_C"/>
    <property type="match status" value="2"/>
</dbReference>
<protein>
    <submittedName>
        <fullName evidence="10">Inner membrane protein YbaL</fullName>
    </submittedName>
</protein>
<feature type="domain" description="RCK C-terminal" evidence="9">
    <location>
        <begin position="577"/>
        <end position="661"/>
    </location>
</feature>
<dbReference type="SUPFAM" id="SSF116726">
    <property type="entry name" value="TrkA C-terminal domain-like"/>
    <property type="match status" value="2"/>
</dbReference>
<evidence type="ECO:0000256" key="2">
    <source>
        <dbReference type="ARBA" id="ARBA00005551"/>
    </source>
</evidence>
<feature type="transmembrane region" description="Helical" evidence="8">
    <location>
        <begin position="271"/>
        <end position="291"/>
    </location>
</feature>
<feature type="transmembrane region" description="Helical" evidence="8">
    <location>
        <begin position="297"/>
        <end position="319"/>
    </location>
</feature>
<evidence type="ECO:0000256" key="7">
    <source>
        <dbReference type="ARBA" id="ARBA00023136"/>
    </source>
</evidence>
<dbReference type="InterPro" id="IPR006037">
    <property type="entry name" value="RCK_C"/>
</dbReference>
<feature type="transmembrane region" description="Helical" evidence="8">
    <location>
        <begin position="32"/>
        <end position="51"/>
    </location>
</feature>
<dbReference type="GO" id="GO:0016020">
    <property type="term" value="C:membrane"/>
    <property type="evidence" value="ECO:0007669"/>
    <property type="project" value="UniProtKB-SubCell"/>
</dbReference>
<evidence type="ECO:0000256" key="8">
    <source>
        <dbReference type="SAM" id="Phobius"/>
    </source>
</evidence>
<dbReference type="Gene3D" id="3.30.70.1450">
    <property type="entry name" value="Regulator of K+ conductance, C-terminal domain"/>
    <property type="match status" value="2"/>
</dbReference>
<dbReference type="EMBL" id="SNRX01000014">
    <property type="protein sequence ID" value="KAA6301745.1"/>
    <property type="molecule type" value="Genomic_DNA"/>
</dbReference>
<name>A0A5M8NZZ4_9BACT</name>
<dbReference type="GO" id="GO:0008324">
    <property type="term" value="F:monoatomic cation transmembrane transporter activity"/>
    <property type="evidence" value="ECO:0007669"/>
    <property type="project" value="InterPro"/>
</dbReference>
<dbReference type="PANTHER" id="PTHR42751:SF3">
    <property type="entry name" value="SODIUM_GLUTAMATE SYMPORTER"/>
    <property type="match status" value="1"/>
</dbReference>
<evidence type="ECO:0000313" key="11">
    <source>
        <dbReference type="Proteomes" id="UP000324575"/>
    </source>
</evidence>
<feature type="transmembrane region" description="Helical" evidence="8">
    <location>
        <begin position="119"/>
        <end position="136"/>
    </location>
</feature>
<comment type="subcellular location">
    <subcellularLocation>
        <location evidence="1">Membrane</location>
        <topology evidence="1">Multi-pass membrane protein</topology>
    </subcellularLocation>
</comment>
<feature type="transmembrane region" description="Helical" evidence="8">
    <location>
        <begin position="220"/>
        <end position="236"/>
    </location>
</feature>
<dbReference type="InterPro" id="IPR006153">
    <property type="entry name" value="Cation/H_exchanger_TM"/>
</dbReference>
<sequence>MSELSPLIIDLALILVVASGFSLLFKWLKQPVVLAYIVAGIVISFIIPQHSEGSENIETWAEIGIIFLLFGLGLEFSFKKLMKVGPTAFISTIFVVFSMIGLGYLTGLCFGWGHQTSLFLGAMLCMSSTMIIIKVFDDLNLTKKSFAGIVLGMLIIEDLVAVLLMVLLSTIGVSQHFQGTEMLFSLFKLVAFLLFWFLLGTFLIPSILRTMKRFLNDETLLLFALALCLGMVYLATLAGFSSALGAFIMGSILAETLDAERIDKMIMPIKNFFGAIFFVSVGMMINVASLGAYIVPILIISLVVIIGQMLFATTGILLAGQNLKTATAAGFSLTQIGEFSYIIAGLGLSLGVIEPSLYQIIVSASVLTIFATPYMMKLSGPAYQYLERVLPESWQNFLNKNASGAHPVNQNSIWYAFLRKVAVNALIYYLLCIIIVFFTLNYGVPTVQEFMPGWKGNLVSAIVILLLISPFLRNIIVKQEHSTEFLRLWRVNKGYRGPLVFTIVIRILMCCGLIMYVLFNLFHTNFVIALTLALIILILFMTSRRLRHQTIKLERRFKENLNEKEQFEESQKPLTQGFTNHLLERDLHLSDFLIQPQFSIVGKTLKELQFRQAFGVNIVTIVRGDTRINIPNGDERVYPNDHLIVLGTDTQIELFQQQIEVKKQKYAEHQEKPAHEVVLRQLEIESDSPLIGKNIQTSRIQSDYDCMIVGVERNHYSILNPKADLNFAESDIVWIVGESKNIKQLKNLCNCNVTQ</sequence>
<gene>
    <name evidence="10" type="ORF">EZS26_002054</name>
</gene>
<keyword evidence="4" id="KW-0406">Ion transport</keyword>
<dbReference type="GO" id="GO:1902600">
    <property type="term" value="P:proton transmembrane transport"/>
    <property type="evidence" value="ECO:0007669"/>
    <property type="project" value="InterPro"/>
</dbReference>
<feature type="transmembrane region" description="Helical" evidence="8">
    <location>
        <begin position="456"/>
        <end position="476"/>
    </location>
</feature>
<feature type="transmembrane region" description="Helical" evidence="8">
    <location>
        <begin position="6"/>
        <end position="25"/>
    </location>
</feature>
<evidence type="ECO:0000256" key="3">
    <source>
        <dbReference type="ARBA" id="ARBA00022448"/>
    </source>
</evidence>
<feature type="transmembrane region" description="Helical" evidence="8">
    <location>
        <begin position="331"/>
        <end position="351"/>
    </location>
</feature>
<evidence type="ECO:0000256" key="6">
    <source>
        <dbReference type="ARBA" id="ARBA00022989"/>
    </source>
</evidence>
<dbReference type="Proteomes" id="UP000324575">
    <property type="component" value="Unassembled WGS sequence"/>
</dbReference>